<dbReference type="Proteomes" id="UP000825009">
    <property type="component" value="Chromosome"/>
</dbReference>
<dbReference type="RefSeq" id="WP_219002715.1">
    <property type="nucleotide sequence ID" value="NZ_CP079194.1"/>
</dbReference>
<protein>
    <submittedName>
        <fullName evidence="2">Amidase</fullName>
    </submittedName>
</protein>
<sequence>MDWQTKSASDIGRGIGAGDVDPVALTEAYLEAAETSPYGNRIYARMTRDRAMAEAIAAHDRAKQGIRRGLLDGVPISWKDLFDTAGVATEAGSLLLEGRVPERDAVVLQNATRAGLVCLGKTHMTELAFSGLGVNPNTATPPNAHDPELAPGGSSSGAATSVTYGMAAAGIGSDTGGSIRLPAAWNDLVGFKPTHNALSLEGVVPLAESFDTAGPLCRTVEDCAELFAVMGHTHAPDLAEASLKGTRFAILNPYSHDVRDAPGAAFQSAVERLNNAGALIETIEVPEVVEAMETTLSLYTAEAYGTWGKVIEANPDRMFHRIRDRFRQGKDVLAPDFVALWQRLRVLRKAYYAATSGYDAVLIPTAANMPPNVAKLDSDDDYFVTENLLTLRNTRVGNLMGVCAVTLPTGIPSTGVTLMCPRGDDARVLRLAAAAEEALS</sequence>
<organism evidence="2 3">
    <name type="scientific">Gymnodinialimonas ceratoperidinii</name>
    <dbReference type="NCBI Taxonomy" id="2856823"/>
    <lineage>
        <taxon>Bacteria</taxon>
        <taxon>Pseudomonadati</taxon>
        <taxon>Pseudomonadota</taxon>
        <taxon>Alphaproteobacteria</taxon>
        <taxon>Rhodobacterales</taxon>
        <taxon>Paracoccaceae</taxon>
        <taxon>Gymnodinialimonas</taxon>
    </lineage>
</organism>
<reference evidence="2 3" key="1">
    <citation type="submission" date="2021-07" db="EMBL/GenBank/DDBJ databases">
        <title>A novel Jannaschia species isolated from marine dinoflagellate Ceratoperidinium margalefii.</title>
        <authorList>
            <person name="Jiang Y."/>
            <person name="Li Z."/>
        </authorList>
    </citation>
    <scope>NUCLEOTIDE SEQUENCE [LARGE SCALE GENOMIC DNA]</scope>
    <source>
        <strain evidence="2 3">J12C1-MA-4</strain>
    </source>
</reference>
<dbReference type="InterPro" id="IPR000120">
    <property type="entry name" value="Amidase"/>
</dbReference>
<dbReference type="KEGG" id="gce:KYE46_00630"/>
<feature type="domain" description="Amidase" evidence="1">
    <location>
        <begin position="25"/>
        <end position="429"/>
    </location>
</feature>
<dbReference type="InterPro" id="IPR023631">
    <property type="entry name" value="Amidase_dom"/>
</dbReference>
<dbReference type="PANTHER" id="PTHR11895:SF176">
    <property type="entry name" value="AMIDASE AMID-RELATED"/>
    <property type="match status" value="1"/>
</dbReference>
<proteinExistence type="predicted"/>
<evidence type="ECO:0000313" key="2">
    <source>
        <dbReference type="EMBL" id="QXT39801.1"/>
    </source>
</evidence>
<evidence type="ECO:0000259" key="1">
    <source>
        <dbReference type="Pfam" id="PF01425"/>
    </source>
</evidence>
<dbReference type="PANTHER" id="PTHR11895">
    <property type="entry name" value="TRANSAMIDASE"/>
    <property type="match status" value="1"/>
</dbReference>
<dbReference type="GO" id="GO:0003824">
    <property type="term" value="F:catalytic activity"/>
    <property type="evidence" value="ECO:0007669"/>
    <property type="project" value="InterPro"/>
</dbReference>
<dbReference type="AlphaFoldDB" id="A0A8F6YB79"/>
<dbReference type="EMBL" id="CP079194">
    <property type="protein sequence ID" value="QXT39801.1"/>
    <property type="molecule type" value="Genomic_DNA"/>
</dbReference>
<accession>A0A8F6YB79</accession>
<gene>
    <name evidence="2" type="ORF">KYE46_00630</name>
</gene>
<name>A0A8F6YB79_9RHOB</name>
<keyword evidence="3" id="KW-1185">Reference proteome</keyword>
<dbReference type="Pfam" id="PF01425">
    <property type="entry name" value="Amidase"/>
    <property type="match status" value="1"/>
</dbReference>
<evidence type="ECO:0000313" key="3">
    <source>
        <dbReference type="Proteomes" id="UP000825009"/>
    </source>
</evidence>